<sequence>MMEISSLTKTGRFKSLRQAQRDWEVFQLNVKSSEIHGELKEEVFVHKPEGFIKIGEVLTRCGMDNGNAVKNPIVPGDLDDEESTSGFVFMMGFGSNKDHGLGVVGVEEQGESVTYLTFKKPCKFHGKSKHIGVRFDFLIELINDGVVSLSFVAHGIKLLTIMTNH</sequence>
<name>A0ABQ5HVW2_9ASTR</name>
<evidence type="ECO:0000313" key="1">
    <source>
        <dbReference type="EMBL" id="GJT91422.1"/>
    </source>
</evidence>
<keyword evidence="2" id="KW-1185">Reference proteome</keyword>
<reference evidence="1" key="1">
    <citation type="journal article" date="2022" name="Int. J. Mol. Sci.">
        <title>Draft Genome of Tanacetum Coccineum: Genomic Comparison of Closely Related Tanacetum-Family Plants.</title>
        <authorList>
            <person name="Yamashiro T."/>
            <person name="Shiraishi A."/>
            <person name="Nakayama K."/>
            <person name="Satake H."/>
        </authorList>
    </citation>
    <scope>NUCLEOTIDE SEQUENCE</scope>
</reference>
<reference evidence="1" key="2">
    <citation type="submission" date="2022-01" db="EMBL/GenBank/DDBJ databases">
        <authorList>
            <person name="Yamashiro T."/>
            <person name="Shiraishi A."/>
            <person name="Satake H."/>
            <person name="Nakayama K."/>
        </authorList>
    </citation>
    <scope>NUCLEOTIDE SEQUENCE</scope>
</reference>
<accession>A0ABQ5HVW2</accession>
<protein>
    <submittedName>
        <fullName evidence="1">Uncharacterized protein</fullName>
    </submittedName>
</protein>
<proteinExistence type="predicted"/>
<gene>
    <name evidence="1" type="ORF">Tco_1080267</name>
</gene>
<organism evidence="1 2">
    <name type="scientific">Tanacetum coccineum</name>
    <dbReference type="NCBI Taxonomy" id="301880"/>
    <lineage>
        <taxon>Eukaryota</taxon>
        <taxon>Viridiplantae</taxon>
        <taxon>Streptophyta</taxon>
        <taxon>Embryophyta</taxon>
        <taxon>Tracheophyta</taxon>
        <taxon>Spermatophyta</taxon>
        <taxon>Magnoliopsida</taxon>
        <taxon>eudicotyledons</taxon>
        <taxon>Gunneridae</taxon>
        <taxon>Pentapetalae</taxon>
        <taxon>asterids</taxon>
        <taxon>campanulids</taxon>
        <taxon>Asterales</taxon>
        <taxon>Asteraceae</taxon>
        <taxon>Asteroideae</taxon>
        <taxon>Anthemideae</taxon>
        <taxon>Anthemidinae</taxon>
        <taxon>Tanacetum</taxon>
    </lineage>
</organism>
<dbReference type="Proteomes" id="UP001151760">
    <property type="component" value="Unassembled WGS sequence"/>
</dbReference>
<comment type="caution">
    <text evidence="1">The sequence shown here is derived from an EMBL/GenBank/DDBJ whole genome shotgun (WGS) entry which is preliminary data.</text>
</comment>
<evidence type="ECO:0000313" key="2">
    <source>
        <dbReference type="Proteomes" id="UP001151760"/>
    </source>
</evidence>
<dbReference type="EMBL" id="BQNB010020017">
    <property type="protein sequence ID" value="GJT91422.1"/>
    <property type="molecule type" value="Genomic_DNA"/>
</dbReference>